<keyword evidence="2" id="KW-1185">Reference proteome</keyword>
<protein>
    <submittedName>
        <fullName evidence="1">Uncharacterized protein</fullName>
    </submittedName>
</protein>
<dbReference type="Proteomes" id="UP001159427">
    <property type="component" value="Unassembled WGS sequence"/>
</dbReference>
<comment type="caution">
    <text evidence="1">The sequence shown here is derived from an EMBL/GenBank/DDBJ whole genome shotgun (WGS) entry which is preliminary data.</text>
</comment>
<dbReference type="InterPro" id="IPR013762">
    <property type="entry name" value="Integrase-like_cat_sf"/>
</dbReference>
<feature type="non-terminal residue" evidence="1">
    <location>
        <position position="132"/>
    </location>
</feature>
<feature type="non-terminal residue" evidence="1">
    <location>
        <position position="1"/>
    </location>
</feature>
<accession>A0ABN8LT36</accession>
<proteinExistence type="predicted"/>
<reference evidence="1 2" key="1">
    <citation type="submission" date="2022-05" db="EMBL/GenBank/DDBJ databases">
        <authorList>
            <consortium name="Genoscope - CEA"/>
            <person name="William W."/>
        </authorList>
    </citation>
    <scope>NUCLEOTIDE SEQUENCE [LARGE SCALE GENOMIC DNA]</scope>
</reference>
<sequence>LAGVSSPTSHPTVVAVKEGAVRLASSPSKADQLREGQSVVIAESRSSTCPVALLILYFMSAQLLFDSDQYLFRPISASRNCKRVVSVYKAISYSTYKESFKTSFQGIVAGISKFSTHSATSAANSVISERNL</sequence>
<dbReference type="Gene3D" id="1.10.443.10">
    <property type="entry name" value="Intergrase catalytic core"/>
    <property type="match status" value="1"/>
</dbReference>
<organism evidence="1 2">
    <name type="scientific">Porites evermanni</name>
    <dbReference type="NCBI Taxonomy" id="104178"/>
    <lineage>
        <taxon>Eukaryota</taxon>
        <taxon>Metazoa</taxon>
        <taxon>Cnidaria</taxon>
        <taxon>Anthozoa</taxon>
        <taxon>Hexacorallia</taxon>
        <taxon>Scleractinia</taxon>
        <taxon>Fungiina</taxon>
        <taxon>Poritidae</taxon>
        <taxon>Porites</taxon>
    </lineage>
</organism>
<dbReference type="EMBL" id="CALNXI010000096">
    <property type="protein sequence ID" value="CAH3018799.1"/>
    <property type="molecule type" value="Genomic_DNA"/>
</dbReference>
<gene>
    <name evidence="1" type="ORF">PEVE_00044717</name>
</gene>
<evidence type="ECO:0000313" key="2">
    <source>
        <dbReference type="Proteomes" id="UP001159427"/>
    </source>
</evidence>
<evidence type="ECO:0000313" key="1">
    <source>
        <dbReference type="EMBL" id="CAH3018799.1"/>
    </source>
</evidence>
<name>A0ABN8LT36_9CNID</name>